<evidence type="ECO:0000313" key="4">
    <source>
        <dbReference type="EMBL" id="KAF4513205.1"/>
    </source>
</evidence>
<dbReference type="OrthoDB" id="5386093at2759"/>
<feature type="compositionally biased region" description="Polar residues" evidence="1">
    <location>
        <begin position="195"/>
        <end position="205"/>
    </location>
</feature>
<feature type="region of interest" description="Disordered" evidence="1">
    <location>
        <begin position="291"/>
        <end position="310"/>
    </location>
</feature>
<feature type="compositionally biased region" description="Basic and acidic residues" evidence="1">
    <location>
        <begin position="324"/>
        <end position="361"/>
    </location>
</feature>
<keyword evidence="5" id="KW-1185">Reference proteome</keyword>
<accession>A0A8H4PZ75</accession>
<evidence type="ECO:0000256" key="3">
    <source>
        <dbReference type="SAM" id="SignalP"/>
    </source>
</evidence>
<keyword evidence="3" id="KW-0732">Signal</keyword>
<feature type="region of interest" description="Disordered" evidence="1">
    <location>
        <begin position="191"/>
        <end position="235"/>
    </location>
</feature>
<feature type="compositionally biased region" description="Low complexity" evidence="1">
    <location>
        <begin position="206"/>
        <end position="217"/>
    </location>
</feature>
<evidence type="ECO:0000256" key="1">
    <source>
        <dbReference type="SAM" id="MobiDB-lite"/>
    </source>
</evidence>
<keyword evidence="2" id="KW-0472">Membrane</keyword>
<reference evidence="4 5" key="1">
    <citation type="journal article" date="2020" name="Genome Biol. Evol.">
        <title>A new high-quality draft genome assembly of the Chinese cordyceps Ophiocordyceps sinensis.</title>
        <authorList>
            <person name="Shu R."/>
            <person name="Zhang J."/>
            <person name="Meng Q."/>
            <person name="Zhang H."/>
            <person name="Zhou G."/>
            <person name="Li M."/>
            <person name="Wu P."/>
            <person name="Zhao Y."/>
            <person name="Chen C."/>
            <person name="Qin Q."/>
        </authorList>
    </citation>
    <scope>NUCLEOTIDE SEQUENCE [LARGE SCALE GENOMIC DNA]</scope>
    <source>
        <strain evidence="4 5">IOZ07</strain>
    </source>
</reference>
<feature type="chain" id="PRO_5034137468" evidence="3">
    <location>
        <begin position="29"/>
        <end position="416"/>
    </location>
</feature>
<gene>
    <name evidence="4" type="ORF">G6O67_000505</name>
</gene>
<feature type="region of interest" description="Disordered" evidence="1">
    <location>
        <begin position="35"/>
        <end position="57"/>
    </location>
</feature>
<evidence type="ECO:0000313" key="5">
    <source>
        <dbReference type="Proteomes" id="UP000557566"/>
    </source>
</evidence>
<organism evidence="4 5">
    <name type="scientific">Ophiocordyceps sinensis</name>
    <dbReference type="NCBI Taxonomy" id="72228"/>
    <lineage>
        <taxon>Eukaryota</taxon>
        <taxon>Fungi</taxon>
        <taxon>Dikarya</taxon>
        <taxon>Ascomycota</taxon>
        <taxon>Pezizomycotina</taxon>
        <taxon>Sordariomycetes</taxon>
        <taxon>Hypocreomycetidae</taxon>
        <taxon>Hypocreales</taxon>
        <taxon>Ophiocordycipitaceae</taxon>
        <taxon>Ophiocordyceps</taxon>
    </lineage>
</organism>
<feature type="transmembrane region" description="Helical" evidence="2">
    <location>
        <begin position="239"/>
        <end position="261"/>
    </location>
</feature>
<dbReference type="EMBL" id="JAAVMX010000001">
    <property type="protein sequence ID" value="KAF4513205.1"/>
    <property type="molecule type" value="Genomic_DNA"/>
</dbReference>
<dbReference type="AlphaFoldDB" id="A0A8H4PZ75"/>
<name>A0A8H4PZ75_9HYPO</name>
<keyword evidence="2" id="KW-1133">Transmembrane helix</keyword>
<dbReference type="Proteomes" id="UP000557566">
    <property type="component" value="Unassembled WGS sequence"/>
</dbReference>
<protein>
    <submittedName>
        <fullName evidence="4">Uncharacterized protein</fullName>
    </submittedName>
</protein>
<feature type="signal peptide" evidence="3">
    <location>
        <begin position="1"/>
        <end position="28"/>
    </location>
</feature>
<sequence length="416" mass="43234">MVSSCFFVRLPPSAALLVLSAVLRLTCAQVLPRESSSVPMPTFSPRPSPVAATPVPTRPAQLGQGKTICGYIGGDTALPATCVEGLHCAVDVQHGVVGCCPDGRECALGIFTDCVDKNSSPQTVRDPYVYTCNGGNVCYRNSFQGGFYQYGCGSASHLATYVATTASGREPLDLRRLTVALTATPTPLKTPVTIGTLSSSTSDPKSGSARASGLSLSTPSATGEAEAPPKDAHSPSTGAIAGGAIGGVAALVVLVALAIMLCRRNKSRARQGSGPSQDTHYISPMADARHHFEPLPSSQSAGPETGAIRHVPLGSSNLAAAPAHADHVPSLRPSHVDDSRDPRGGHGDVALDRVPLTREEDGLSPGVGTTPKASQENDNVTLATDDSASTYRGPRRSGGGALWQQNRRQRRNLMWI</sequence>
<feature type="compositionally biased region" description="Polar residues" evidence="1">
    <location>
        <begin position="371"/>
        <end position="390"/>
    </location>
</feature>
<proteinExistence type="predicted"/>
<comment type="caution">
    <text evidence="4">The sequence shown here is derived from an EMBL/GenBank/DDBJ whole genome shotgun (WGS) entry which is preliminary data.</text>
</comment>
<keyword evidence="2" id="KW-0812">Transmembrane</keyword>
<feature type="region of interest" description="Disordered" evidence="1">
    <location>
        <begin position="322"/>
        <end position="403"/>
    </location>
</feature>
<evidence type="ECO:0000256" key="2">
    <source>
        <dbReference type="SAM" id="Phobius"/>
    </source>
</evidence>